<comment type="caution">
    <text evidence="2">The sequence shown here is derived from an EMBL/GenBank/DDBJ whole genome shotgun (WGS) entry which is preliminary data.</text>
</comment>
<feature type="domain" description="Antitoxin SocA-like Panacea" evidence="1">
    <location>
        <begin position="36"/>
        <end position="145"/>
    </location>
</feature>
<evidence type="ECO:0000313" key="3">
    <source>
        <dbReference type="Proteomes" id="UP000247536"/>
    </source>
</evidence>
<organism evidence="2 3">
    <name type="scientific">Rhizobium wuzhouense</name>
    <dbReference type="NCBI Taxonomy" id="1986026"/>
    <lineage>
        <taxon>Bacteria</taxon>
        <taxon>Pseudomonadati</taxon>
        <taxon>Pseudomonadota</taxon>
        <taxon>Alphaproteobacteria</taxon>
        <taxon>Hyphomicrobiales</taxon>
        <taxon>Rhizobiaceae</taxon>
        <taxon>Rhizobium/Agrobacterium group</taxon>
        <taxon>Rhizobium</taxon>
    </lineage>
</organism>
<proteinExistence type="predicted"/>
<sequence length="183" mass="20713">MREMMLRFQFDEKKGVEAMTYIASRWPDVTAFFAAKILFFAEKYHLNRYARPIVADTFIAMPNGPVPSTIYDFIKGRLHNAGDPEAVTKAFSVAQAPWPRVNALRDADTSVLSASDIECLDEAIQFCRGRNFGALSTLTHQERSWLEAPANGVMDYEAMIDQDNPARHEIIEEAREFAVYGVL</sequence>
<protein>
    <recommendedName>
        <fullName evidence="1">Antitoxin SocA-like Panacea domain-containing protein</fullName>
    </recommendedName>
</protein>
<dbReference type="RefSeq" id="WP_110790015.1">
    <property type="nucleotide sequence ID" value="NZ_QJRY01000001.1"/>
</dbReference>
<name>A0ABX5NWP5_9HYPH</name>
<dbReference type="Proteomes" id="UP000247536">
    <property type="component" value="Unassembled WGS sequence"/>
</dbReference>
<dbReference type="EMBL" id="QJRY01000001">
    <property type="protein sequence ID" value="PYB77587.1"/>
    <property type="molecule type" value="Genomic_DNA"/>
</dbReference>
<dbReference type="Pfam" id="PF13274">
    <property type="entry name" value="SocA_Panacea"/>
    <property type="match status" value="1"/>
</dbReference>
<evidence type="ECO:0000313" key="2">
    <source>
        <dbReference type="EMBL" id="PYB77587.1"/>
    </source>
</evidence>
<reference evidence="2 3" key="1">
    <citation type="submission" date="2018-06" db="EMBL/GenBank/DDBJ databases">
        <title>Rhizobium wuzhouense sp. nov., isolated from roots of Oryza officinalis.</title>
        <authorList>
            <person name="Yuan T."/>
        </authorList>
    </citation>
    <scope>NUCLEOTIDE SEQUENCE [LARGE SCALE GENOMIC DNA]</scope>
    <source>
        <strain evidence="2 3">W44</strain>
    </source>
</reference>
<dbReference type="InterPro" id="IPR025272">
    <property type="entry name" value="SocA_Panacea"/>
</dbReference>
<evidence type="ECO:0000259" key="1">
    <source>
        <dbReference type="Pfam" id="PF13274"/>
    </source>
</evidence>
<accession>A0ABX5NWP5</accession>
<gene>
    <name evidence="2" type="ORF">DMY87_04345</name>
</gene>
<keyword evidence="3" id="KW-1185">Reference proteome</keyword>